<gene>
    <name evidence="1" type="ORF">LOAG_09576</name>
</gene>
<dbReference type="GeneID" id="9947016"/>
<accession>A0A1S0TS68</accession>
<name>A0A1S0TS68_LOALO</name>
<dbReference type="KEGG" id="loa:LOAG_09576"/>
<reference evidence="1" key="1">
    <citation type="submission" date="2012-04" db="EMBL/GenBank/DDBJ databases">
        <title>The Genome Sequence of Loa loa.</title>
        <authorList>
            <consortium name="The Broad Institute Genome Sequencing Platform"/>
            <consortium name="Broad Institute Genome Sequencing Center for Infectious Disease"/>
            <person name="Nutman T.B."/>
            <person name="Fink D.L."/>
            <person name="Russ C."/>
            <person name="Young S."/>
            <person name="Zeng Q."/>
            <person name="Gargeya S."/>
            <person name="Alvarado L."/>
            <person name="Berlin A."/>
            <person name="Chapman S.B."/>
            <person name="Chen Z."/>
            <person name="Freedman E."/>
            <person name="Gellesch M."/>
            <person name="Goldberg J."/>
            <person name="Griggs A."/>
            <person name="Gujja S."/>
            <person name="Heilman E.R."/>
            <person name="Heiman D."/>
            <person name="Howarth C."/>
            <person name="Mehta T."/>
            <person name="Neiman D."/>
            <person name="Pearson M."/>
            <person name="Roberts A."/>
            <person name="Saif S."/>
            <person name="Shea T."/>
            <person name="Shenoy N."/>
            <person name="Sisk P."/>
            <person name="Stolte C."/>
            <person name="Sykes S."/>
            <person name="White J."/>
            <person name="Yandava C."/>
            <person name="Haas B."/>
            <person name="Henn M.R."/>
            <person name="Nusbaum C."/>
            <person name="Birren B."/>
        </authorList>
    </citation>
    <scope>NUCLEOTIDE SEQUENCE [LARGE SCALE GENOMIC DNA]</scope>
</reference>
<dbReference type="RefSeq" id="XP_003145151.1">
    <property type="nucleotide sequence ID" value="XM_003145103.1"/>
</dbReference>
<evidence type="ECO:0000313" key="1">
    <source>
        <dbReference type="EMBL" id="EFO18919.1"/>
    </source>
</evidence>
<protein>
    <submittedName>
        <fullName evidence="1">Uncharacterized protein</fullName>
    </submittedName>
</protein>
<sequence>MIGNIFRVKVKKYLFADEKAVESKKRLAIEIVQFIENFLETFIPSQSLQKSSAVNAEMQFINELRGDHVLLINNANELRDINDQAQSNNREFLLNNLHDNHLSLIEYQLTNTLSNFCM</sequence>
<dbReference type="CTD" id="9947016"/>
<dbReference type="EMBL" id="JH712091">
    <property type="protein sequence ID" value="EFO18919.1"/>
    <property type="molecule type" value="Genomic_DNA"/>
</dbReference>
<dbReference type="AlphaFoldDB" id="A0A1S0TS68"/>
<organism evidence="1">
    <name type="scientific">Loa loa</name>
    <name type="common">Eye worm</name>
    <name type="synonym">Filaria loa</name>
    <dbReference type="NCBI Taxonomy" id="7209"/>
    <lineage>
        <taxon>Eukaryota</taxon>
        <taxon>Metazoa</taxon>
        <taxon>Ecdysozoa</taxon>
        <taxon>Nematoda</taxon>
        <taxon>Chromadorea</taxon>
        <taxon>Rhabditida</taxon>
        <taxon>Spirurina</taxon>
        <taxon>Spiruromorpha</taxon>
        <taxon>Filarioidea</taxon>
        <taxon>Onchocercidae</taxon>
        <taxon>Loa</taxon>
    </lineage>
</organism>
<dbReference type="InParanoid" id="A0A1S0TS68"/>
<proteinExistence type="predicted"/>